<dbReference type="EMBL" id="PXOH01000035">
    <property type="protein sequence ID" value="PSF32943.1"/>
    <property type="molecule type" value="Genomic_DNA"/>
</dbReference>
<evidence type="ECO:0000313" key="1">
    <source>
        <dbReference type="EMBL" id="PSF32943.1"/>
    </source>
</evidence>
<evidence type="ECO:0000313" key="2">
    <source>
        <dbReference type="Proteomes" id="UP000239001"/>
    </source>
</evidence>
<organism evidence="1 2">
    <name type="scientific">Aphanothece hegewaldii CCALA 016</name>
    <dbReference type="NCBI Taxonomy" id="2107694"/>
    <lineage>
        <taxon>Bacteria</taxon>
        <taxon>Bacillati</taxon>
        <taxon>Cyanobacteriota</taxon>
        <taxon>Cyanophyceae</taxon>
        <taxon>Oscillatoriophycideae</taxon>
        <taxon>Chroococcales</taxon>
        <taxon>Aphanothecaceae</taxon>
        <taxon>Aphanothece</taxon>
    </lineage>
</organism>
<accession>A0A2T1LSJ4</accession>
<reference evidence="1 2" key="2">
    <citation type="submission" date="2018-03" db="EMBL/GenBank/DDBJ databases">
        <authorList>
            <person name="Keele B.F."/>
        </authorList>
    </citation>
    <scope>NUCLEOTIDE SEQUENCE [LARGE SCALE GENOMIC DNA]</scope>
    <source>
        <strain evidence="1 2">CCALA 016</strain>
    </source>
</reference>
<gene>
    <name evidence="1" type="ORF">C7H19_21115</name>
</gene>
<reference evidence="1 2" key="1">
    <citation type="submission" date="2018-03" db="EMBL/GenBank/DDBJ databases">
        <title>The ancient ancestry and fast evolution of plastids.</title>
        <authorList>
            <person name="Moore K.R."/>
            <person name="Magnabosco C."/>
            <person name="Momper L."/>
            <person name="Gold D.A."/>
            <person name="Bosak T."/>
            <person name="Fournier G.P."/>
        </authorList>
    </citation>
    <scope>NUCLEOTIDE SEQUENCE [LARGE SCALE GENOMIC DNA]</scope>
    <source>
        <strain evidence="1 2">CCALA 016</strain>
    </source>
</reference>
<dbReference type="RefSeq" id="WP_106458898.1">
    <property type="nucleotide sequence ID" value="NZ_PXOH01000035.1"/>
</dbReference>
<comment type="caution">
    <text evidence="1">The sequence shown here is derived from an EMBL/GenBank/DDBJ whole genome shotgun (WGS) entry which is preliminary data.</text>
</comment>
<sequence length="92" mass="10791">MRKKIDLAYQNFRGFCGEHCLFQEKQIIFLGLAETFFEQNRLTIHSKNQSIKRGILVHGAMRRACVNGKTKLTFHRYHDPKIDLSEVFGIIH</sequence>
<dbReference type="Proteomes" id="UP000239001">
    <property type="component" value="Unassembled WGS sequence"/>
</dbReference>
<dbReference type="AlphaFoldDB" id="A0A2T1LSJ4"/>
<keyword evidence="2" id="KW-1185">Reference proteome</keyword>
<protein>
    <submittedName>
        <fullName evidence="1">Uncharacterized protein</fullName>
    </submittedName>
</protein>
<proteinExistence type="predicted"/>
<name>A0A2T1LSJ4_9CHRO</name>